<evidence type="ECO:0000256" key="2">
    <source>
        <dbReference type="ARBA" id="ARBA00023125"/>
    </source>
</evidence>
<dbReference type="InterPro" id="IPR016032">
    <property type="entry name" value="Sig_transdc_resp-reg_C-effctor"/>
</dbReference>
<keyword evidence="2" id="KW-0238">DNA-binding</keyword>
<keyword evidence="3" id="KW-0804">Transcription</keyword>
<dbReference type="SUPFAM" id="SSF46894">
    <property type="entry name" value="C-terminal effector domain of the bipartite response regulators"/>
    <property type="match status" value="1"/>
</dbReference>
<dbReference type="Proteomes" id="UP000215223">
    <property type="component" value="Unassembled WGS sequence"/>
</dbReference>
<dbReference type="Gene3D" id="3.40.50.300">
    <property type="entry name" value="P-loop containing nucleotide triphosphate hydrolases"/>
    <property type="match status" value="1"/>
</dbReference>
<keyword evidence="6" id="KW-1185">Reference proteome</keyword>
<keyword evidence="1" id="KW-0805">Transcription regulation</keyword>
<gene>
    <name evidence="5" type="ORF">CFP71_21030</name>
</gene>
<organism evidence="5 6">
    <name type="scientific">Amycolatopsis thailandensis</name>
    <dbReference type="NCBI Taxonomy" id="589330"/>
    <lineage>
        <taxon>Bacteria</taxon>
        <taxon>Bacillati</taxon>
        <taxon>Actinomycetota</taxon>
        <taxon>Actinomycetes</taxon>
        <taxon>Pseudonocardiales</taxon>
        <taxon>Pseudonocardiaceae</taxon>
        <taxon>Amycolatopsis</taxon>
    </lineage>
</organism>
<dbReference type="PROSITE" id="PS00622">
    <property type="entry name" value="HTH_LUXR_1"/>
    <property type="match status" value="1"/>
</dbReference>
<evidence type="ECO:0000256" key="3">
    <source>
        <dbReference type="ARBA" id="ARBA00023163"/>
    </source>
</evidence>
<dbReference type="PANTHER" id="PTHR44688:SF16">
    <property type="entry name" value="DNA-BINDING TRANSCRIPTIONAL ACTIVATOR DEVR_DOSR"/>
    <property type="match status" value="1"/>
</dbReference>
<evidence type="ECO:0000259" key="4">
    <source>
        <dbReference type="PROSITE" id="PS50043"/>
    </source>
</evidence>
<dbReference type="EMBL" id="NMQT01000073">
    <property type="protein sequence ID" value="OXM53701.1"/>
    <property type="molecule type" value="Genomic_DNA"/>
</dbReference>
<dbReference type="PRINTS" id="PR00038">
    <property type="entry name" value="HTHLUXR"/>
</dbReference>
<reference evidence="5 6" key="1">
    <citation type="submission" date="2017-07" db="EMBL/GenBank/DDBJ databases">
        <title>Amycolatopsis thailandensis Genome sequencing and assembly.</title>
        <authorList>
            <person name="Kaur N."/>
            <person name="Mayilraj S."/>
        </authorList>
    </citation>
    <scope>NUCLEOTIDE SEQUENCE [LARGE SCALE GENOMIC DNA]</scope>
    <source>
        <strain evidence="5 6">JCM 16380</strain>
    </source>
</reference>
<evidence type="ECO:0000256" key="1">
    <source>
        <dbReference type="ARBA" id="ARBA00023015"/>
    </source>
</evidence>
<dbReference type="PANTHER" id="PTHR44688">
    <property type="entry name" value="DNA-BINDING TRANSCRIPTIONAL ACTIVATOR DEVR_DOSR"/>
    <property type="match status" value="1"/>
</dbReference>
<dbReference type="Pfam" id="PF00196">
    <property type="entry name" value="GerE"/>
    <property type="match status" value="1"/>
</dbReference>
<protein>
    <submittedName>
        <fullName evidence="5">Helix-turn-helix transcriptional regulator</fullName>
    </submittedName>
</protein>
<dbReference type="InterPro" id="IPR027417">
    <property type="entry name" value="P-loop_NTPase"/>
</dbReference>
<dbReference type="OrthoDB" id="4811808at2"/>
<dbReference type="InterPro" id="IPR036388">
    <property type="entry name" value="WH-like_DNA-bd_sf"/>
</dbReference>
<accession>A0A229S4M3</accession>
<dbReference type="CDD" id="cd06170">
    <property type="entry name" value="LuxR_C_like"/>
    <property type="match status" value="1"/>
</dbReference>
<evidence type="ECO:0000313" key="6">
    <source>
        <dbReference type="Proteomes" id="UP000215223"/>
    </source>
</evidence>
<dbReference type="PROSITE" id="PS50043">
    <property type="entry name" value="HTH_LUXR_2"/>
    <property type="match status" value="1"/>
</dbReference>
<dbReference type="GO" id="GO:0006355">
    <property type="term" value="P:regulation of DNA-templated transcription"/>
    <property type="evidence" value="ECO:0007669"/>
    <property type="project" value="InterPro"/>
</dbReference>
<dbReference type="AlphaFoldDB" id="A0A229S4M3"/>
<name>A0A229S4M3_9PSEU</name>
<dbReference type="GO" id="GO:0003677">
    <property type="term" value="F:DNA binding"/>
    <property type="evidence" value="ECO:0007669"/>
    <property type="project" value="UniProtKB-KW"/>
</dbReference>
<dbReference type="InterPro" id="IPR000792">
    <property type="entry name" value="Tscrpt_reg_LuxR_C"/>
</dbReference>
<dbReference type="Gene3D" id="1.10.10.10">
    <property type="entry name" value="Winged helix-like DNA-binding domain superfamily/Winged helix DNA-binding domain"/>
    <property type="match status" value="1"/>
</dbReference>
<comment type="caution">
    <text evidence="5">The sequence shown here is derived from an EMBL/GenBank/DDBJ whole genome shotgun (WGS) entry which is preliminary data.</text>
</comment>
<dbReference type="SUPFAM" id="SSF52540">
    <property type="entry name" value="P-loop containing nucleoside triphosphate hydrolases"/>
    <property type="match status" value="1"/>
</dbReference>
<proteinExistence type="predicted"/>
<evidence type="ECO:0000313" key="5">
    <source>
        <dbReference type="EMBL" id="OXM53701.1"/>
    </source>
</evidence>
<dbReference type="RefSeq" id="WP_093935571.1">
    <property type="nucleotide sequence ID" value="NZ_NMQT01000073.1"/>
</dbReference>
<dbReference type="SMART" id="SM00421">
    <property type="entry name" value="HTH_LUXR"/>
    <property type="match status" value="1"/>
</dbReference>
<sequence length="809" mass="84743">MGDRFRGTESREVLSVMEELLPSQLRDVLTAIDADPRAPVRVVLSGPPGYGKSTALAAVARHYRAAAVTVVSREDLKEGKPAADAVVLIDDADTLAPDEQEVLIDLAAGVSRLVVTHTPGAAGFVAAELLTSVTRHVRLPGWTVQDVARFAGRPLGSERAAAVQRATAGVPRLVARCLAAPVVDELIDELRSELDQLGEQGTTYLIVAGVAGGRDIELLAVALGGSRDDVSAVVDRVRGAGLLAADDTVPPVVARAVRDHVGVDRMLTVLVRMLEALLVAGQPVLPIARELQRLGAGGAVVREGLEAAAAEVVLDDPAIAADLYAAAARGGSSRTRLAPAWARAAVLSGRLDLALRLGDELLGSADPTARHRGALVVGTVMARRGDLARGAELLRWSGEPGALLLADLAGVALGEVAAEEQTVAGTPVPAYGHVAGRLLDGIRESVTGRSEAALTTLLASADTAEATGMAHLLPDSPAALTATVALHAAEFDLAHGVLTRAAVSERHELLLGWTAMLRGDLATAETHRSTVQERAGRLPPRDELFLRALELGLARRADTPDATRGSWAGAYEAMMRQPADLFSLLPLGELLIAAARVGEGFRVAAHRERAFELLTRLGRPMLWSAWLDWSVFHAAVVSGDRQAARDAIENLTGHSTSGRLVPAFAAAGAQWLAVLDGVIDVEAVLAGAGLLHRAGLSWDAARLTGQAAIRATDRTAMTTLLRAVKRFPSAVSGVAETAASALAEPPALTPRESDIGRLVVDGHTYREIGELLHISGKTVEHHMARIRAKLGAQDRRTTTALLSGILGDE</sequence>
<feature type="domain" description="HTH luxR-type" evidence="4">
    <location>
        <begin position="741"/>
        <end position="806"/>
    </location>
</feature>